<keyword evidence="5 7" id="KW-1133">Transmembrane helix</keyword>
<evidence type="ECO:0000313" key="10">
    <source>
        <dbReference type="Proteomes" id="UP000767334"/>
    </source>
</evidence>
<dbReference type="InterPro" id="IPR036938">
    <property type="entry name" value="PAP2/HPO_sf"/>
</dbReference>
<proteinExistence type="predicted"/>
<sequence length="175" mass="19618">MFNFFKIIDNKGLKYISEKCKNRTFDRIMPIITMMGNLGIIWLIISSLMLLKVEDRIIGIGVILALMLTTIIGEGIIKHIVRRNRPFQENEEELLINRPITYSFPSGHTASSFAALAVLLQMNGKLGLILSPIATLIAFSRVYLKVHYPTDVIFGMFLGITCGISVVSLLGRVVF</sequence>
<evidence type="ECO:0000256" key="7">
    <source>
        <dbReference type="SAM" id="Phobius"/>
    </source>
</evidence>
<dbReference type="RefSeq" id="WP_148322522.1">
    <property type="nucleotide sequence ID" value="NZ_JACJLL010000003.1"/>
</dbReference>
<dbReference type="Gene3D" id="1.20.144.10">
    <property type="entry name" value="Phosphatidic acid phosphatase type 2/haloperoxidase"/>
    <property type="match status" value="2"/>
</dbReference>
<evidence type="ECO:0000256" key="1">
    <source>
        <dbReference type="ARBA" id="ARBA00004651"/>
    </source>
</evidence>
<dbReference type="Pfam" id="PF01569">
    <property type="entry name" value="PAP2"/>
    <property type="match status" value="1"/>
</dbReference>
<accession>A0ABS2FC89</accession>
<dbReference type="PANTHER" id="PTHR14969">
    <property type="entry name" value="SPHINGOSINE-1-PHOSPHATE PHOSPHOHYDROLASE"/>
    <property type="match status" value="1"/>
</dbReference>
<feature type="transmembrane region" description="Helical" evidence="7">
    <location>
        <begin position="28"/>
        <end position="51"/>
    </location>
</feature>
<keyword evidence="2" id="KW-1003">Cell membrane</keyword>
<dbReference type="EMBL" id="JACJLL010000003">
    <property type="protein sequence ID" value="MBM6817921.1"/>
    <property type="molecule type" value="Genomic_DNA"/>
</dbReference>
<feature type="transmembrane region" description="Helical" evidence="7">
    <location>
        <begin position="152"/>
        <end position="174"/>
    </location>
</feature>
<evidence type="ECO:0000259" key="8">
    <source>
        <dbReference type="SMART" id="SM00014"/>
    </source>
</evidence>
<evidence type="ECO:0000313" key="9">
    <source>
        <dbReference type="EMBL" id="MBM6817921.1"/>
    </source>
</evidence>
<keyword evidence="10" id="KW-1185">Reference proteome</keyword>
<protein>
    <submittedName>
        <fullName evidence="9">Phosphatase PAP2 family protein</fullName>
    </submittedName>
</protein>
<dbReference type="InterPro" id="IPR000326">
    <property type="entry name" value="PAP2/HPO"/>
</dbReference>
<comment type="subcellular location">
    <subcellularLocation>
        <location evidence="1">Cell membrane</location>
        <topology evidence="1">Multi-pass membrane protein</topology>
    </subcellularLocation>
</comment>
<dbReference type="PANTHER" id="PTHR14969:SF62">
    <property type="entry name" value="DECAPRENYLPHOSPHORYL-5-PHOSPHORIBOSE PHOSPHATASE RV3807C-RELATED"/>
    <property type="match status" value="1"/>
</dbReference>
<gene>
    <name evidence="9" type="ORF">H6A19_00970</name>
</gene>
<feature type="domain" description="Phosphatidic acid phosphatase type 2/haloperoxidase" evidence="8">
    <location>
        <begin position="58"/>
        <end position="167"/>
    </location>
</feature>
<organism evidence="9 10">
    <name type="scientific">Clostridium saudiense</name>
    <dbReference type="NCBI Taxonomy" id="1414720"/>
    <lineage>
        <taxon>Bacteria</taxon>
        <taxon>Bacillati</taxon>
        <taxon>Bacillota</taxon>
        <taxon>Clostridia</taxon>
        <taxon>Eubacteriales</taxon>
        <taxon>Clostridiaceae</taxon>
        <taxon>Clostridium</taxon>
    </lineage>
</organism>
<keyword evidence="3 7" id="KW-0812">Transmembrane</keyword>
<keyword evidence="4" id="KW-0378">Hydrolase</keyword>
<evidence type="ECO:0000256" key="2">
    <source>
        <dbReference type="ARBA" id="ARBA00022475"/>
    </source>
</evidence>
<evidence type="ECO:0000256" key="3">
    <source>
        <dbReference type="ARBA" id="ARBA00022692"/>
    </source>
</evidence>
<keyword evidence="6 7" id="KW-0472">Membrane</keyword>
<evidence type="ECO:0000256" key="5">
    <source>
        <dbReference type="ARBA" id="ARBA00022989"/>
    </source>
</evidence>
<feature type="transmembrane region" description="Helical" evidence="7">
    <location>
        <begin position="126"/>
        <end position="146"/>
    </location>
</feature>
<evidence type="ECO:0000256" key="6">
    <source>
        <dbReference type="ARBA" id="ARBA00023136"/>
    </source>
</evidence>
<name>A0ABS2FC89_9CLOT</name>
<dbReference type="Proteomes" id="UP000767334">
    <property type="component" value="Unassembled WGS sequence"/>
</dbReference>
<dbReference type="SUPFAM" id="SSF48317">
    <property type="entry name" value="Acid phosphatase/Vanadium-dependent haloperoxidase"/>
    <property type="match status" value="1"/>
</dbReference>
<comment type="caution">
    <text evidence="9">The sequence shown here is derived from an EMBL/GenBank/DDBJ whole genome shotgun (WGS) entry which is preliminary data.</text>
</comment>
<feature type="transmembrane region" description="Helical" evidence="7">
    <location>
        <begin position="57"/>
        <end position="77"/>
    </location>
</feature>
<reference evidence="9 10" key="1">
    <citation type="journal article" date="2021" name="Sci. Rep.">
        <title>The distribution of antibiotic resistance genes in chicken gut microbiota commensals.</title>
        <authorList>
            <person name="Juricova H."/>
            <person name="Matiasovicova J."/>
            <person name="Kubasova T."/>
            <person name="Cejkova D."/>
            <person name="Rychlik I."/>
        </authorList>
    </citation>
    <scope>NUCLEOTIDE SEQUENCE [LARGE SCALE GENOMIC DNA]</scope>
    <source>
        <strain evidence="9 10">An435</strain>
    </source>
</reference>
<dbReference type="SMART" id="SM00014">
    <property type="entry name" value="acidPPc"/>
    <property type="match status" value="1"/>
</dbReference>
<evidence type="ECO:0000256" key="4">
    <source>
        <dbReference type="ARBA" id="ARBA00022801"/>
    </source>
</evidence>